<keyword evidence="12" id="KW-1185">Reference proteome</keyword>
<keyword evidence="7" id="KW-0046">Antibiotic resistance</keyword>
<feature type="transmembrane region" description="Helical" evidence="9">
    <location>
        <begin position="339"/>
        <end position="356"/>
    </location>
</feature>
<feature type="transmembrane region" description="Helical" evidence="9">
    <location>
        <begin position="478"/>
        <end position="504"/>
    </location>
</feature>
<feature type="transmembrane region" description="Helical" evidence="9">
    <location>
        <begin position="172"/>
        <end position="196"/>
    </location>
</feature>
<feature type="transmembrane region" description="Helical" evidence="9">
    <location>
        <begin position="58"/>
        <end position="76"/>
    </location>
</feature>
<evidence type="ECO:0000256" key="5">
    <source>
        <dbReference type="ARBA" id="ARBA00022989"/>
    </source>
</evidence>
<feature type="transmembrane region" description="Helical" evidence="9">
    <location>
        <begin position="208"/>
        <end position="225"/>
    </location>
</feature>
<evidence type="ECO:0000256" key="2">
    <source>
        <dbReference type="ARBA" id="ARBA00022448"/>
    </source>
</evidence>
<feature type="domain" description="Major facilitator superfamily (MFS) profile" evidence="10">
    <location>
        <begin position="22"/>
        <end position="507"/>
    </location>
</feature>
<feature type="transmembrane region" description="Helical" evidence="9">
    <location>
        <begin position="20"/>
        <end position="43"/>
    </location>
</feature>
<feature type="transmembrane region" description="Helical" evidence="9">
    <location>
        <begin position="113"/>
        <end position="138"/>
    </location>
</feature>
<sequence length="545" mass="55683">MHVTAAAGAEVPARADRRAWLGLAVLALATLLLSFDVTLLYLAAPQLSADLDPSSTQMLWIMDIYSFMIAGFMVTMGTLGDRIGRRKVLLVGALAFGAASLLAAYAPNAETLIAARALLGVAGASIMPSTLSLIGLLFRDPRQRAFAMGVWAAAFSVGVALGPVIGGLMLEVFWWGSVFLLAVPIMGVLLVAGPLLLPEYRNPEGGRLDLVSVVLSLAAILPIVYGIKQIAKHGVDGVSVGALVVGVAMGVWFALRQRGLEHPLLDIRLFANRSFSAALATSTLVGAALGGTYLFITQYLQLVEELSPLESGLLLVPGSLALIGTSMLAPVLTRRIRPAYVLTVSMLVSATGYALLTQVDEGGLAILVTGFILLYAGTGPEMSLATDLVVGSAPQEKAGSASAMHSTGGELGIAFGVAVIGSIGTAVYRDELSGRIPESVPADAASAAEDSMAGAHAAAAELPDTVARSLMEPAREAFVSGLGAVSVVATALIVALTVLVLVALRHVPPTAAGTVPDAGNDDSPDAGQDAGPGPAADAAPVTARA</sequence>
<dbReference type="CDD" id="cd17321">
    <property type="entry name" value="MFS_MMR_MDR_like"/>
    <property type="match status" value="1"/>
</dbReference>
<feature type="compositionally biased region" description="Low complexity" evidence="8">
    <location>
        <begin position="525"/>
        <end position="545"/>
    </location>
</feature>
<feature type="transmembrane region" description="Helical" evidence="9">
    <location>
        <begin position="237"/>
        <end position="255"/>
    </location>
</feature>
<evidence type="ECO:0000256" key="4">
    <source>
        <dbReference type="ARBA" id="ARBA00022692"/>
    </source>
</evidence>
<evidence type="ECO:0000313" key="12">
    <source>
        <dbReference type="Proteomes" id="UP001551482"/>
    </source>
</evidence>
<dbReference type="Gene3D" id="1.20.1250.20">
    <property type="entry name" value="MFS general substrate transporter like domains"/>
    <property type="match status" value="1"/>
</dbReference>
<gene>
    <name evidence="11" type="ORF">AB0C36_05460</name>
</gene>
<evidence type="ECO:0000256" key="7">
    <source>
        <dbReference type="ARBA" id="ARBA00023251"/>
    </source>
</evidence>
<keyword evidence="2" id="KW-0813">Transport</keyword>
<dbReference type="PANTHER" id="PTHR42718:SF47">
    <property type="entry name" value="METHYL VIOLOGEN RESISTANCE PROTEIN SMVA"/>
    <property type="match status" value="1"/>
</dbReference>
<comment type="caution">
    <text evidence="11">The sequence shown here is derived from an EMBL/GenBank/DDBJ whole genome shotgun (WGS) entry which is preliminary data.</text>
</comment>
<dbReference type="InterPro" id="IPR036259">
    <property type="entry name" value="MFS_trans_sf"/>
</dbReference>
<evidence type="ECO:0000259" key="10">
    <source>
        <dbReference type="PROSITE" id="PS50850"/>
    </source>
</evidence>
<evidence type="ECO:0000313" key="11">
    <source>
        <dbReference type="EMBL" id="MEU8132936.1"/>
    </source>
</evidence>
<dbReference type="EMBL" id="JBEZFP010000009">
    <property type="protein sequence ID" value="MEU8132936.1"/>
    <property type="molecule type" value="Genomic_DNA"/>
</dbReference>
<feature type="transmembrane region" description="Helical" evidence="9">
    <location>
        <begin position="312"/>
        <end position="332"/>
    </location>
</feature>
<evidence type="ECO:0000256" key="9">
    <source>
        <dbReference type="SAM" id="Phobius"/>
    </source>
</evidence>
<feature type="transmembrane region" description="Helical" evidence="9">
    <location>
        <begin position="145"/>
        <end position="166"/>
    </location>
</feature>
<name>A0ABV3DB59_9ACTN</name>
<evidence type="ECO:0000256" key="8">
    <source>
        <dbReference type="SAM" id="MobiDB-lite"/>
    </source>
</evidence>
<protein>
    <submittedName>
        <fullName evidence="11">MFS transporter</fullName>
    </submittedName>
</protein>
<dbReference type="RefSeq" id="WP_358349596.1">
    <property type="nucleotide sequence ID" value="NZ_JBEZFP010000009.1"/>
</dbReference>
<feature type="transmembrane region" description="Helical" evidence="9">
    <location>
        <begin position="362"/>
        <end position="378"/>
    </location>
</feature>
<organism evidence="11 12">
    <name type="scientific">Streptodolium elevatio</name>
    <dbReference type="NCBI Taxonomy" id="3157996"/>
    <lineage>
        <taxon>Bacteria</taxon>
        <taxon>Bacillati</taxon>
        <taxon>Actinomycetota</taxon>
        <taxon>Actinomycetes</taxon>
        <taxon>Kitasatosporales</taxon>
        <taxon>Streptomycetaceae</taxon>
        <taxon>Streptodolium</taxon>
    </lineage>
</organism>
<keyword evidence="6 9" id="KW-0472">Membrane</keyword>
<comment type="subcellular location">
    <subcellularLocation>
        <location evidence="1">Cell membrane</location>
        <topology evidence="1">Multi-pass membrane protein</topology>
    </subcellularLocation>
</comment>
<feature type="region of interest" description="Disordered" evidence="8">
    <location>
        <begin position="511"/>
        <end position="545"/>
    </location>
</feature>
<dbReference type="InterPro" id="IPR011701">
    <property type="entry name" value="MFS"/>
</dbReference>
<keyword evidence="4 9" id="KW-0812">Transmembrane</keyword>
<dbReference type="Pfam" id="PF07690">
    <property type="entry name" value="MFS_1"/>
    <property type="match status" value="1"/>
</dbReference>
<reference evidence="11 12" key="1">
    <citation type="submission" date="2024-06" db="EMBL/GenBank/DDBJ databases">
        <title>The Natural Products Discovery Center: Release of the First 8490 Sequenced Strains for Exploring Actinobacteria Biosynthetic Diversity.</title>
        <authorList>
            <person name="Kalkreuter E."/>
            <person name="Kautsar S.A."/>
            <person name="Yang D."/>
            <person name="Bader C.D."/>
            <person name="Teijaro C.N."/>
            <person name="Fluegel L."/>
            <person name="Davis C.M."/>
            <person name="Simpson J.R."/>
            <person name="Lauterbach L."/>
            <person name="Steele A.D."/>
            <person name="Gui C."/>
            <person name="Meng S."/>
            <person name="Li G."/>
            <person name="Viehrig K."/>
            <person name="Ye F."/>
            <person name="Su P."/>
            <person name="Kiefer A.F."/>
            <person name="Nichols A."/>
            <person name="Cepeda A.J."/>
            <person name="Yan W."/>
            <person name="Fan B."/>
            <person name="Jiang Y."/>
            <person name="Adhikari A."/>
            <person name="Zheng C.-J."/>
            <person name="Schuster L."/>
            <person name="Cowan T.M."/>
            <person name="Smanski M.J."/>
            <person name="Chevrette M.G."/>
            <person name="De Carvalho L.P.S."/>
            <person name="Shen B."/>
        </authorList>
    </citation>
    <scope>NUCLEOTIDE SEQUENCE [LARGE SCALE GENOMIC DNA]</scope>
    <source>
        <strain evidence="11 12">NPDC048946</strain>
    </source>
</reference>
<proteinExistence type="predicted"/>
<keyword evidence="3" id="KW-1003">Cell membrane</keyword>
<evidence type="ECO:0000256" key="1">
    <source>
        <dbReference type="ARBA" id="ARBA00004651"/>
    </source>
</evidence>
<dbReference type="Proteomes" id="UP001551482">
    <property type="component" value="Unassembled WGS sequence"/>
</dbReference>
<evidence type="ECO:0000256" key="6">
    <source>
        <dbReference type="ARBA" id="ARBA00023136"/>
    </source>
</evidence>
<dbReference type="PANTHER" id="PTHR42718">
    <property type="entry name" value="MAJOR FACILITATOR SUPERFAMILY MULTIDRUG TRANSPORTER MFSC"/>
    <property type="match status" value="1"/>
</dbReference>
<dbReference type="Gene3D" id="1.20.1720.10">
    <property type="entry name" value="Multidrug resistance protein D"/>
    <property type="match status" value="1"/>
</dbReference>
<feature type="transmembrane region" description="Helical" evidence="9">
    <location>
        <begin position="275"/>
        <end position="300"/>
    </location>
</feature>
<accession>A0ABV3DB59</accession>
<keyword evidence="5 9" id="KW-1133">Transmembrane helix</keyword>
<evidence type="ECO:0000256" key="3">
    <source>
        <dbReference type="ARBA" id="ARBA00022475"/>
    </source>
</evidence>
<feature type="transmembrane region" description="Helical" evidence="9">
    <location>
        <begin position="88"/>
        <end position="107"/>
    </location>
</feature>
<dbReference type="InterPro" id="IPR020846">
    <property type="entry name" value="MFS_dom"/>
</dbReference>
<dbReference type="SUPFAM" id="SSF103473">
    <property type="entry name" value="MFS general substrate transporter"/>
    <property type="match status" value="1"/>
</dbReference>
<dbReference type="PROSITE" id="PS50850">
    <property type="entry name" value="MFS"/>
    <property type="match status" value="1"/>
</dbReference>